<keyword evidence="3" id="KW-1185">Reference proteome</keyword>
<dbReference type="Pfam" id="PF07238">
    <property type="entry name" value="PilZ"/>
    <property type="match status" value="1"/>
</dbReference>
<feature type="domain" description="PilZ" evidence="1">
    <location>
        <begin position="3"/>
        <end position="92"/>
    </location>
</feature>
<organism evidence="2 3">
    <name type="scientific">Paenibacillus physcomitrellae</name>
    <dbReference type="NCBI Taxonomy" id="1619311"/>
    <lineage>
        <taxon>Bacteria</taxon>
        <taxon>Bacillati</taxon>
        <taxon>Bacillota</taxon>
        <taxon>Bacilli</taxon>
        <taxon>Bacillales</taxon>
        <taxon>Paenibacillaceae</taxon>
        <taxon>Paenibacillus</taxon>
    </lineage>
</organism>
<protein>
    <recommendedName>
        <fullName evidence="1">PilZ domain-containing protein</fullName>
    </recommendedName>
</protein>
<name>A0ABQ1FQH5_9BACL</name>
<sequence length="95" mass="11108">MMDRRKFERSKIPPLEIEVSQVTGDKGVYEHVKMIIEEVSEEGMRFWASVPFELGEMIRFEWPTLQTDSLVQGRISWVQGSNETGYRCGLHMINE</sequence>
<comment type="caution">
    <text evidence="2">The sequence shown here is derived from an EMBL/GenBank/DDBJ whole genome shotgun (WGS) entry which is preliminary data.</text>
</comment>
<dbReference type="EMBL" id="BMHF01000001">
    <property type="protein sequence ID" value="GGA23927.1"/>
    <property type="molecule type" value="Genomic_DNA"/>
</dbReference>
<reference evidence="3" key="1">
    <citation type="journal article" date="2019" name="Int. J. Syst. Evol. Microbiol.">
        <title>The Global Catalogue of Microorganisms (GCM) 10K type strain sequencing project: providing services to taxonomists for standard genome sequencing and annotation.</title>
        <authorList>
            <consortium name="The Broad Institute Genomics Platform"/>
            <consortium name="The Broad Institute Genome Sequencing Center for Infectious Disease"/>
            <person name="Wu L."/>
            <person name="Ma J."/>
        </authorList>
    </citation>
    <scope>NUCLEOTIDE SEQUENCE [LARGE SCALE GENOMIC DNA]</scope>
    <source>
        <strain evidence="3">CGMCC 1.15044</strain>
    </source>
</reference>
<dbReference type="RefSeq" id="WP_094093232.1">
    <property type="nucleotide sequence ID" value="NZ_BMHF01000001.1"/>
</dbReference>
<evidence type="ECO:0000313" key="2">
    <source>
        <dbReference type="EMBL" id="GGA23927.1"/>
    </source>
</evidence>
<evidence type="ECO:0000259" key="1">
    <source>
        <dbReference type="Pfam" id="PF07238"/>
    </source>
</evidence>
<gene>
    <name evidence="2" type="ORF">GCM10010917_05880</name>
</gene>
<evidence type="ECO:0000313" key="3">
    <source>
        <dbReference type="Proteomes" id="UP000609323"/>
    </source>
</evidence>
<dbReference type="InterPro" id="IPR009875">
    <property type="entry name" value="PilZ_domain"/>
</dbReference>
<dbReference type="Proteomes" id="UP000609323">
    <property type="component" value="Unassembled WGS sequence"/>
</dbReference>
<accession>A0ABQ1FQH5</accession>
<proteinExistence type="predicted"/>